<sequence length="179" mass="19300">MNVFDDLLAANDDFSAAFTDAELTGKAARGLAVVTCMDSRIDPLGLFGLKAGDAKILRNAGARVTDDVLRTLVLAVYLLGVKRVLVMPHTDCGMSKATDEDVHELAAQHGVDTRSLEFHTVPDQNAALLHDLRRIGTSPFLPADLPVGGAIYDVRTGKLMPITMWTEHEHAPELDEPGV</sequence>
<name>A0ABT9Q2E8_9ACTN</name>
<dbReference type="EC" id="4.2.1.1" evidence="3"/>
<accession>A0ABT9Q2E8</accession>
<gene>
    <name evidence="8" type="ORF">J2853_000123</name>
</gene>
<dbReference type="GO" id="GO:0004089">
    <property type="term" value="F:carbonate dehydratase activity"/>
    <property type="evidence" value="ECO:0007669"/>
    <property type="project" value="UniProtKB-EC"/>
</dbReference>
<dbReference type="CDD" id="cd03379">
    <property type="entry name" value="beta_CA_cladeD"/>
    <property type="match status" value="1"/>
</dbReference>
<keyword evidence="9" id="KW-1185">Reference proteome</keyword>
<comment type="cofactor">
    <cofactor evidence="1">
        <name>Zn(2+)</name>
        <dbReference type="ChEBI" id="CHEBI:29105"/>
    </cofactor>
</comment>
<evidence type="ECO:0000313" key="9">
    <source>
        <dbReference type="Proteomes" id="UP001225356"/>
    </source>
</evidence>
<dbReference type="Proteomes" id="UP001225356">
    <property type="component" value="Unassembled WGS sequence"/>
</dbReference>
<comment type="function">
    <text evidence="6">Catalyzes the reversible hydration of carbon dioxide to form bicarbonate.</text>
</comment>
<evidence type="ECO:0000256" key="3">
    <source>
        <dbReference type="ARBA" id="ARBA00012925"/>
    </source>
</evidence>
<keyword evidence="5" id="KW-0862">Zinc</keyword>
<comment type="catalytic activity">
    <reaction evidence="7">
        <text>hydrogencarbonate + H(+) = CO2 + H2O</text>
        <dbReference type="Rhea" id="RHEA:10748"/>
        <dbReference type="ChEBI" id="CHEBI:15377"/>
        <dbReference type="ChEBI" id="CHEBI:15378"/>
        <dbReference type="ChEBI" id="CHEBI:16526"/>
        <dbReference type="ChEBI" id="CHEBI:17544"/>
        <dbReference type="EC" id="4.2.1.1"/>
    </reaction>
</comment>
<dbReference type="Gene3D" id="3.40.1050.10">
    <property type="entry name" value="Carbonic anhydrase"/>
    <property type="match status" value="1"/>
</dbReference>
<evidence type="ECO:0000256" key="5">
    <source>
        <dbReference type="ARBA" id="ARBA00022833"/>
    </source>
</evidence>
<dbReference type="SMART" id="SM00947">
    <property type="entry name" value="Pro_CA"/>
    <property type="match status" value="1"/>
</dbReference>
<reference evidence="8 9" key="1">
    <citation type="submission" date="2023-07" db="EMBL/GenBank/DDBJ databases">
        <title>Sequencing the genomes of 1000 actinobacteria strains.</title>
        <authorList>
            <person name="Klenk H.-P."/>
        </authorList>
    </citation>
    <scope>NUCLEOTIDE SEQUENCE [LARGE SCALE GENOMIC DNA]</scope>
    <source>
        <strain evidence="8 9">DSM 46740</strain>
    </source>
</reference>
<organism evidence="8 9">
    <name type="scientific">Streptosporangium lutulentum</name>
    <dbReference type="NCBI Taxonomy" id="1461250"/>
    <lineage>
        <taxon>Bacteria</taxon>
        <taxon>Bacillati</taxon>
        <taxon>Actinomycetota</taxon>
        <taxon>Actinomycetes</taxon>
        <taxon>Streptosporangiales</taxon>
        <taxon>Streptosporangiaceae</taxon>
        <taxon>Streptosporangium</taxon>
    </lineage>
</organism>
<evidence type="ECO:0000256" key="1">
    <source>
        <dbReference type="ARBA" id="ARBA00001947"/>
    </source>
</evidence>
<evidence type="ECO:0000256" key="4">
    <source>
        <dbReference type="ARBA" id="ARBA00022723"/>
    </source>
</evidence>
<dbReference type="InterPro" id="IPR001765">
    <property type="entry name" value="Carbonic_anhydrase"/>
</dbReference>
<dbReference type="EMBL" id="JAUSQU010000001">
    <property type="protein sequence ID" value="MDP9840912.1"/>
    <property type="molecule type" value="Genomic_DNA"/>
</dbReference>
<keyword evidence="8" id="KW-0456">Lyase</keyword>
<dbReference type="RefSeq" id="WP_307553788.1">
    <property type="nucleotide sequence ID" value="NZ_JAUSQU010000001.1"/>
</dbReference>
<evidence type="ECO:0000313" key="8">
    <source>
        <dbReference type="EMBL" id="MDP9840912.1"/>
    </source>
</evidence>
<dbReference type="PANTHER" id="PTHR43175">
    <property type="entry name" value="CARBONIC ANHYDRASE"/>
    <property type="match status" value="1"/>
</dbReference>
<proteinExistence type="inferred from homology"/>
<comment type="similarity">
    <text evidence="2">Belongs to the beta-class carbonic anhydrase family.</text>
</comment>
<dbReference type="InterPro" id="IPR036874">
    <property type="entry name" value="Carbonic_anhydrase_sf"/>
</dbReference>
<comment type="caution">
    <text evidence="8">The sequence shown here is derived from an EMBL/GenBank/DDBJ whole genome shotgun (WGS) entry which is preliminary data.</text>
</comment>
<dbReference type="PANTHER" id="PTHR43175:SF3">
    <property type="entry name" value="CARBON DISULFIDE HYDROLASE"/>
    <property type="match status" value="1"/>
</dbReference>
<evidence type="ECO:0000256" key="6">
    <source>
        <dbReference type="ARBA" id="ARBA00024993"/>
    </source>
</evidence>
<dbReference type="SUPFAM" id="SSF53056">
    <property type="entry name" value="beta-carbonic anhydrase, cab"/>
    <property type="match status" value="1"/>
</dbReference>
<evidence type="ECO:0000256" key="7">
    <source>
        <dbReference type="ARBA" id="ARBA00048348"/>
    </source>
</evidence>
<protein>
    <recommendedName>
        <fullName evidence="3">carbonic anhydrase</fullName>
        <ecNumber evidence="3">4.2.1.1</ecNumber>
    </recommendedName>
</protein>
<evidence type="ECO:0000256" key="2">
    <source>
        <dbReference type="ARBA" id="ARBA00006217"/>
    </source>
</evidence>
<dbReference type="Pfam" id="PF00484">
    <property type="entry name" value="Pro_CA"/>
    <property type="match status" value="1"/>
</dbReference>
<keyword evidence="4" id="KW-0479">Metal-binding</keyword>